<accession>A0ABM5MU64</accession>
<protein>
    <submittedName>
        <fullName evidence="1">Uncharacterized protein</fullName>
    </submittedName>
</protein>
<reference evidence="2" key="1">
    <citation type="submission" date="2012-02" db="EMBL/GenBank/DDBJ databases">
        <title>Complete genome sequence of Rickettsia parkeri strain Portsmouth.</title>
        <authorList>
            <person name="Johnson S.L."/>
            <person name="Munk A.C."/>
            <person name="Han S."/>
            <person name="Bruce D.C."/>
            <person name="Dasch G.A."/>
        </authorList>
    </citation>
    <scope>NUCLEOTIDE SEQUENCE [LARGE SCALE GENOMIC DNA]</scope>
    <source>
        <strain evidence="2">CA410</strain>
    </source>
</reference>
<gene>
    <name evidence="1" type="ORF">RCA_02460</name>
</gene>
<dbReference type="Proteomes" id="UP000007878">
    <property type="component" value="Chromosome"/>
</dbReference>
<sequence length="102" mass="11676">MAAPDTNDLAGAYAQLYQDINIEKLINNLLLNEDNIFVISGINGSEKSKSFIDKLKSFFDTGLQVHNIDQNQISDFHLDTKHNTRILLDDDQLQDKHFKQLE</sequence>
<evidence type="ECO:0000313" key="1">
    <source>
        <dbReference type="EMBL" id="AFB21065.1"/>
    </source>
</evidence>
<name>A0ABM5MU64_RICCA</name>
<organism evidence="1 2">
    <name type="scientific">Rickettsia canadensis str. CA410</name>
    <dbReference type="NCBI Taxonomy" id="1105107"/>
    <lineage>
        <taxon>Bacteria</taxon>
        <taxon>Pseudomonadati</taxon>
        <taxon>Pseudomonadota</taxon>
        <taxon>Alphaproteobacteria</taxon>
        <taxon>Rickettsiales</taxon>
        <taxon>Rickettsiaceae</taxon>
        <taxon>Rickettsieae</taxon>
        <taxon>Rickettsia</taxon>
        <taxon>belli group</taxon>
    </lineage>
</organism>
<dbReference type="RefSeq" id="WP_014363889.1">
    <property type="nucleotide sequence ID" value="NC_016929.1"/>
</dbReference>
<evidence type="ECO:0000313" key="2">
    <source>
        <dbReference type="Proteomes" id="UP000007878"/>
    </source>
</evidence>
<keyword evidence="2" id="KW-1185">Reference proteome</keyword>
<proteinExistence type="predicted"/>
<dbReference type="EMBL" id="CP003304">
    <property type="protein sequence ID" value="AFB21065.1"/>
    <property type="molecule type" value="Genomic_DNA"/>
</dbReference>